<evidence type="ECO:0000256" key="2">
    <source>
        <dbReference type="NCBIfam" id="TIGR00021"/>
    </source>
</evidence>
<sequence length="229" mass="24542">MSDYKLEAAVAAMKYIKTGQTVGVGAGSTIANLINLIAAEPALASTLTLVSSSFTTAKLILEKGLRLQSANTIKELDLYFDGCDQFDEELNALKSGGGIHTTEKILAAMAHEFILIGDAGKFSAQLDVTYPLVIEVLPNALPFVMKHLNINFPDASLNLRMSSQKDGALISDHGNYLVDIHFAALLPLEELNTKIALIPGVVAHSLFYRMAAMAIIAGQDGVKILTPQR</sequence>
<dbReference type="PANTHER" id="PTHR11934">
    <property type="entry name" value="RIBOSE-5-PHOSPHATE ISOMERASE"/>
    <property type="match status" value="1"/>
</dbReference>
<dbReference type="SUPFAM" id="SSF75445">
    <property type="entry name" value="D-ribose-5-phosphate isomerase (RpiA), lid domain"/>
    <property type="match status" value="1"/>
</dbReference>
<accession>A0A521CME0</accession>
<evidence type="ECO:0000313" key="4">
    <source>
        <dbReference type="Proteomes" id="UP000320300"/>
    </source>
</evidence>
<dbReference type="Gene3D" id="3.40.50.1360">
    <property type="match status" value="1"/>
</dbReference>
<dbReference type="RefSeq" id="WP_142527776.1">
    <property type="nucleotide sequence ID" value="NZ_CBCSJO010000001.1"/>
</dbReference>
<organism evidence="3 4">
    <name type="scientific">Pedobacter westerhofensis</name>
    <dbReference type="NCBI Taxonomy" id="425512"/>
    <lineage>
        <taxon>Bacteria</taxon>
        <taxon>Pseudomonadati</taxon>
        <taxon>Bacteroidota</taxon>
        <taxon>Sphingobacteriia</taxon>
        <taxon>Sphingobacteriales</taxon>
        <taxon>Sphingobacteriaceae</taxon>
        <taxon>Pedobacter</taxon>
    </lineage>
</organism>
<evidence type="ECO:0000313" key="3">
    <source>
        <dbReference type="EMBL" id="SMO60602.1"/>
    </source>
</evidence>
<dbReference type="GO" id="GO:0009052">
    <property type="term" value="P:pentose-phosphate shunt, non-oxidative branch"/>
    <property type="evidence" value="ECO:0007669"/>
    <property type="project" value="InterPro"/>
</dbReference>
<dbReference type="EC" id="5.3.1.6" evidence="2"/>
<reference evidence="3 4" key="1">
    <citation type="submission" date="2017-05" db="EMBL/GenBank/DDBJ databases">
        <authorList>
            <person name="Varghese N."/>
            <person name="Submissions S."/>
        </authorList>
    </citation>
    <scope>NUCLEOTIDE SEQUENCE [LARGE SCALE GENOMIC DNA]</scope>
    <source>
        <strain evidence="3 4">DSM 19036</strain>
    </source>
</reference>
<keyword evidence="4" id="KW-1185">Reference proteome</keyword>
<dbReference type="CDD" id="cd01398">
    <property type="entry name" value="RPI_A"/>
    <property type="match status" value="1"/>
</dbReference>
<dbReference type="InterPro" id="IPR037171">
    <property type="entry name" value="NagB/RpiA_transferase-like"/>
</dbReference>
<dbReference type="GO" id="GO:0006014">
    <property type="term" value="P:D-ribose metabolic process"/>
    <property type="evidence" value="ECO:0007669"/>
    <property type="project" value="TreeGrafter"/>
</dbReference>
<dbReference type="GO" id="GO:0005829">
    <property type="term" value="C:cytosol"/>
    <property type="evidence" value="ECO:0007669"/>
    <property type="project" value="TreeGrafter"/>
</dbReference>
<proteinExistence type="predicted"/>
<evidence type="ECO:0000256" key="1">
    <source>
        <dbReference type="ARBA" id="ARBA00023235"/>
    </source>
</evidence>
<name>A0A521CME0_9SPHI</name>
<gene>
    <name evidence="3" type="ORF">SAMN06265348_10461</name>
</gene>
<dbReference type="Gene3D" id="3.30.70.260">
    <property type="match status" value="1"/>
</dbReference>
<dbReference type="NCBIfam" id="TIGR00021">
    <property type="entry name" value="rpiA"/>
    <property type="match status" value="1"/>
</dbReference>
<dbReference type="SUPFAM" id="SSF100950">
    <property type="entry name" value="NagB/RpiA/CoA transferase-like"/>
    <property type="match status" value="1"/>
</dbReference>
<dbReference type="PANTHER" id="PTHR11934:SF0">
    <property type="entry name" value="RIBOSE-5-PHOSPHATE ISOMERASE"/>
    <property type="match status" value="1"/>
</dbReference>
<dbReference type="OrthoDB" id="5870696at2"/>
<dbReference type="InterPro" id="IPR004788">
    <property type="entry name" value="Ribose5P_isomerase_type_A"/>
</dbReference>
<dbReference type="Proteomes" id="UP000320300">
    <property type="component" value="Unassembled WGS sequence"/>
</dbReference>
<dbReference type="Pfam" id="PF06026">
    <property type="entry name" value="Rib_5-P_isom_A"/>
    <property type="match status" value="1"/>
</dbReference>
<keyword evidence="1 3" id="KW-0413">Isomerase</keyword>
<dbReference type="AlphaFoldDB" id="A0A521CME0"/>
<dbReference type="EMBL" id="FXTN01000004">
    <property type="protein sequence ID" value="SMO60602.1"/>
    <property type="molecule type" value="Genomic_DNA"/>
</dbReference>
<protein>
    <recommendedName>
        <fullName evidence="2">Ribose 5-phosphate isomerase A</fullName>
        <ecNumber evidence="2">5.3.1.6</ecNumber>
    </recommendedName>
</protein>
<dbReference type="GO" id="GO:0004751">
    <property type="term" value="F:ribose-5-phosphate isomerase activity"/>
    <property type="evidence" value="ECO:0007669"/>
    <property type="project" value="UniProtKB-UniRule"/>
</dbReference>